<reference evidence="1" key="1">
    <citation type="submission" date="2020-01" db="EMBL/GenBank/DDBJ databases">
        <authorList>
            <person name="Meier V. D."/>
            <person name="Meier V D."/>
        </authorList>
    </citation>
    <scope>NUCLEOTIDE SEQUENCE</scope>
    <source>
        <strain evidence="1">HLG_WM_MAG_10</strain>
    </source>
</reference>
<dbReference type="EMBL" id="CACVAQ010000020">
    <property type="protein sequence ID" value="CAA6799082.1"/>
    <property type="molecule type" value="Genomic_DNA"/>
</dbReference>
<gene>
    <name evidence="1" type="ORF">HELGO_WM10315</name>
</gene>
<accession>A0A6S6S1B4</accession>
<dbReference type="AlphaFoldDB" id="A0A6S6S1B4"/>
<evidence type="ECO:0000313" key="1">
    <source>
        <dbReference type="EMBL" id="CAA6799082.1"/>
    </source>
</evidence>
<protein>
    <submittedName>
        <fullName evidence="1">Uncharacterized protein</fullName>
    </submittedName>
</protein>
<sequence>MYFYEVKKGAVPINYTELNKGCRIKEKTPIFLVETKNRK</sequence>
<name>A0A6S6S1B4_9BACT</name>
<proteinExistence type="predicted"/>
<organism evidence="1">
    <name type="scientific">uncultured Aureispira sp</name>
    <dbReference type="NCBI Taxonomy" id="1331704"/>
    <lineage>
        <taxon>Bacteria</taxon>
        <taxon>Pseudomonadati</taxon>
        <taxon>Bacteroidota</taxon>
        <taxon>Saprospiria</taxon>
        <taxon>Saprospirales</taxon>
        <taxon>Saprospiraceae</taxon>
        <taxon>Aureispira</taxon>
        <taxon>environmental samples</taxon>
    </lineage>
</organism>